<dbReference type="Proteomes" id="UP001190926">
    <property type="component" value="Unassembled WGS sequence"/>
</dbReference>
<feature type="region of interest" description="Disordered" evidence="1">
    <location>
        <begin position="446"/>
        <end position="479"/>
    </location>
</feature>
<feature type="region of interest" description="Disordered" evidence="1">
    <location>
        <begin position="509"/>
        <end position="532"/>
    </location>
</feature>
<sequence>MFVIPLPEWYYGGKSEFGIKIGKEVMKIGKPGEKKEEFENKKERIGIEQRTTIAVVALIPHDLIPVMLENMKEYQNTQTTEMNARRRWCRHLRGRHPTSIAEHKPFSEKMEEIQQHNWVWRREALQNVSCSINLYWKNYASSIIDVLQTIADADVDLVREFRNGPFGLIMNFIGGTSCNTALHALMAREISVDGALDHEVWFRIGGTNIRFSPIEYALVTGLMFGGSDFDPYVDHRIPQCSFYSRVLSCTPIKISDLYKRFITYNLGDDPSDYVKVANVLFLYNMLIGYDQPRTIDNWVWVLVEDTDRWKFFPWGSYSFGVLLNYMRRIPLTEADFDTTSNRRTYHFYGPVWALQIWAYEAIPRVGRHCAEVVSEVAIPRCLKWKFFNKVVRIGTLFSEDELMCHVCLEPTEYERDLRYFKSTQLENLVGVPYVVKLQRKKRPCKVTHPRAVTPPRASTPPRARSLPRELTPPRAAAPAISVTRSMSRRSAGYLPRTCGKIGAVDTITRPTSGRRRGKRVRTSTSSSGTSEEHVCCRHVDRYREIAREAAQEAARETASRFEAELERRINLSNKHDEGVFNQLKDFLTNVIKF</sequence>
<organism evidence="3 4">
    <name type="scientific">Perilla frutescens var. hirtella</name>
    <name type="common">Perilla citriodora</name>
    <name type="synonym">Perilla setoyensis</name>
    <dbReference type="NCBI Taxonomy" id="608512"/>
    <lineage>
        <taxon>Eukaryota</taxon>
        <taxon>Viridiplantae</taxon>
        <taxon>Streptophyta</taxon>
        <taxon>Embryophyta</taxon>
        <taxon>Tracheophyta</taxon>
        <taxon>Spermatophyta</taxon>
        <taxon>Magnoliopsida</taxon>
        <taxon>eudicotyledons</taxon>
        <taxon>Gunneridae</taxon>
        <taxon>Pentapetalae</taxon>
        <taxon>asterids</taxon>
        <taxon>lamiids</taxon>
        <taxon>Lamiales</taxon>
        <taxon>Lamiaceae</taxon>
        <taxon>Nepetoideae</taxon>
        <taxon>Elsholtzieae</taxon>
        <taxon>Perilla</taxon>
    </lineage>
</organism>
<gene>
    <name evidence="3" type="ORF">C2S53_018371</name>
</gene>
<reference evidence="3 4" key="1">
    <citation type="journal article" date="2021" name="Nat. Commun.">
        <title>Incipient diploidization of the medicinal plant Perilla within 10,000 years.</title>
        <authorList>
            <person name="Zhang Y."/>
            <person name="Shen Q."/>
            <person name="Leng L."/>
            <person name="Zhang D."/>
            <person name="Chen S."/>
            <person name="Shi Y."/>
            <person name="Ning Z."/>
            <person name="Chen S."/>
        </authorList>
    </citation>
    <scope>NUCLEOTIDE SEQUENCE [LARGE SCALE GENOMIC DNA]</scope>
    <source>
        <strain evidence="4">cv. PC099</strain>
    </source>
</reference>
<accession>A0AAD4P080</accession>
<evidence type="ECO:0000313" key="4">
    <source>
        <dbReference type="Proteomes" id="UP001190926"/>
    </source>
</evidence>
<proteinExistence type="predicted"/>
<evidence type="ECO:0000256" key="1">
    <source>
        <dbReference type="SAM" id="MobiDB-lite"/>
    </source>
</evidence>
<feature type="compositionally biased region" description="Low complexity" evidence="1">
    <location>
        <begin position="449"/>
        <end position="464"/>
    </location>
</feature>
<feature type="compositionally biased region" description="Basic residues" evidence="1">
    <location>
        <begin position="512"/>
        <end position="521"/>
    </location>
</feature>
<protein>
    <recommendedName>
        <fullName evidence="2">DUF1985 domain-containing protein</fullName>
    </recommendedName>
</protein>
<dbReference type="EMBL" id="SDAM02001917">
    <property type="protein sequence ID" value="KAH6821739.1"/>
    <property type="molecule type" value="Genomic_DNA"/>
</dbReference>
<comment type="caution">
    <text evidence="3">The sequence shown here is derived from an EMBL/GenBank/DDBJ whole genome shotgun (WGS) entry which is preliminary data.</text>
</comment>
<evidence type="ECO:0000259" key="2">
    <source>
        <dbReference type="Pfam" id="PF09331"/>
    </source>
</evidence>
<dbReference type="AlphaFoldDB" id="A0AAD4P080"/>
<evidence type="ECO:0000313" key="3">
    <source>
        <dbReference type="EMBL" id="KAH6821739.1"/>
    </source>
</evidence>
<name>A0AAD4P080_PERFH</name>
<dbReference type="PANTHER" id="PTHR48449:SF1">
    <property type="entry name" value="DUF1985 DOMAIN-CONTAINING PROTEIN"/>
    <property type="match status" value="1"/>
</dbReference>
<feature type="domain" description="DUF1985" evidence="2">
    <location>
        <begin position="197"/>
        <end position="323"/>
    </location>
</feature>
<dbReference type="Pfam" id="PF09331">
    <property type="entry name" value="DUF1985"/>
    <property type="match status" value="1"/>
</dbReference>
<dbReference type="PANTHER" id="PTHR48449">
    <property type="entry name" value="DUF1985 DOMAIN-CONTAINING PROTEIN"/>
    <property type="match status" value="1"/>
</dbReference>
<dbReference type="InterPro" id="IPR015410">
    <property type="entry name" value="DUF1985"/>
</dbReference>
<keyword evidence="4" id="KW-1185">Reference proteome</keyword>